<accession>K5BHX2</accession>
<dbReference type="RefSeq" id="WP_005624506.1">
    <property type="nucleotide sequence ID" value="NZ_AMRA01000017.1"/>
</dbReference>
<dbReference type="NCBIfam" id="TIGR02165">
    <property type="entry name" value="cas5_6_GSU0054"/>
    <property type="match status" value="1"/>
</dbReference>
<dbReference type="InterPro" id="IPR019089">
    <property type="entry name" value="Cas_GSU0054"/>
</dbReference>
<proteinExistence type="predicted"/>
<dbReference type="Pfam" id="PF09609">
    <property type="entry name" value="Cas_GSU0054"/>
    <property type="match status" value="1"/>
</dbReference>
<evidence type="ECO:0000313" key="2">
    <source>
        <dbReference type="Proteomes" id="UP000006265"/>
    </source>
</evidence>
<dbReference type="PATRIC" id="fig|1122247.3.peg.612"/>
<dbReference type="eggNOG" id="ENOG502Z97W">
    <property type="taxonomic scope" value="Bacteria"/>
</dbReference>
<dbReference type="Proteomes" id="UP000006265">
    <property type="component" value="Unassembled WGS sequence"/>
</dbReference>
<evidence type="ECO:0000313" key="1">
    <source>
        <dbReference type="EMBL" id="EKF25316.1"/>
    </source>
</evidence>
<protein>
    <submittedName>
        <fullName evidence="1">CRISPR-associated, GSU0054 family protein</fullName>
    </submittedName>
</protein>
<comment type="caution">
    <text evidence="1">The sequence shown here is derived from an EMBL/GenBank/DDBJ whole genome shotgun (WGS) entry which is preliminary data.</text>
</comment>
<reference evidence="1 2" key="1">
    <citation type="journal article" date="2012" name="J. Bacteriol.">
        <title>Genome sequence of Mycobacterium hassiacum DSM 44199, a rare source of heat-stable mycobacterial proteins.</title>
        <authorList>
            <person name="Tiago I."/>
            <person name="Maranha A."/>
            <person name="Mendes V."/>
            <person name="Alarico S."/>
            <person name="Moynihan P.J."/>
            <person name="Clarke A.J."/>
            <person name="Macedo-Ribeiro S."/>
            <person name="Pereira P.J."/>
            <person name="Empadinhas N."/>
        </authorList>
    </citation>
    <scope>NUCLEOTIDE SEQUENCE [LARGE SCALE GENOMIC DNA]</scope>
    <source>
        <strain evidence="2">DSM 44199 / CIP 105218 / JCM 12690 / 3849</strain>
    </source>
</reference>
<sequence length="565" mass="62326">MLAVEMTLLGGRYRASSFDDRRKAEWPPEPARLFYAAVNVVYQSSEPDDAEVEVLRWWETLGAPEIACSEALLRSVVDHYVPGNFASSWTNDIQPLWREVERHQRSLMEAQSSGSPSDAAKAQKALDKVIAKVRTATERYTRPTGKESLQVMDRVAEVLPHRRGKQPRTFPTAVPDDPNVYFIWRSADPTAQQRSTLDAILGRIGRVGHSASTVSCRITDDPPDPVWVPTSSPACERQLRTTDTGLLEALLEEYERHHGYLEHVLPARLTGYVRAGKPSTVPTRQNEIGDWIILRFKSRQQLPISRTLDVARAVRAALISHAPDPVPPLISGHIQGSAEQLRAPHMSVLCLPNVTHAYSDGYIQAAAICLPDDLSPDDRTTVLDALDRWSAHAGGDRYRLTLPGGLSRDLELGVLDADSGALPIRAPVASRQFWARRARTWSSVTPVALDRHPRIGRNPDLDELSAAVAPIISRMCERVGLPVPESVTASPVSVWSAVPPVAFGSRRGFPQYCVGGRRGDRRFTTHVTIEFPEDVRGPLIIGAGRFFGYGLLLPTPGSTRTASEL</sequence>
<name>K5BHX2_MYCHD</name>
<gene>
    <name evidence="1" type="ORF">C731_0637</name>
</gene>
<dbReference type="STRING" id="1122247.GCA_000379865_01516"/>
<dbReference type="EMBL" id="AMRA01000017">
    <property type="protein sequence ID" value="EKF25316.1"/>
    <property type="molecule type" value="Genomic_DNA"/>
</dbReference>
<dbReference type="OrthoDB" id="9787885at2"/>
<dbReference type="AlphaFoldDB" id="K5BHX2"/>
<keyword evidence="2" id="KW-1185">Reference proteome</keyword>
<organism evidence="1 2">
    <name type="scientific">Mycolicibacterium hassiacum (strain DSM 44199 / CIP 105218 / JCM 12690 / 3849)</name>
    <name type="common">Mycobacterium hassiacum</name>
    <dbReference type="NCBI Taxonomy" id="1122247"/>
    <lineage>
        <taxon>Bacteria</taxon>
        <taxon>Bacillati</taxon>
        <taxon>Actinomycetota</taxon>
        <taxon>Actinomycetes</taxon>
        <taxon>Mycobacteriales</taxon>
        <taxon>Mycobacteriaceae</taxon>
        <taxon>Mycolicibacterium</taxon>
    </lineage>
</organism>